<reference evidence="1 2" key="1">
    <citation type="submission" date="2019-07" db="EMBL/GenBank/DDBJ databases">
        <title>Draft genome of C. aurimucosum strain 2299.</title>
        <authorList>
            <person name="Pacheco L.G.C."/>
            <person name="Aguiar E.R.G.R."/>
            <person name="Santos C.S."/>
            <person name="Rocha D.J.P.G."/>
            <person name="Sant'Anna L.O."/>
            <person name="Mattos-Guaraldi A.L."/>
            <person name="Santos L.S."/>
        </authorList>
    </citation>
    <scope>NUCLEOTIDE SEQUENCE [LARGE SCALE GENOMIC DNA]</scope>
    <source>
        <strain evidence="1 2">2299</strain>
    </source>
</reference>
<sequence length="222" mass="24249">MSTLDLTAPLYCQYFTAETTVDELELITATLRERKQVEGTMVSMATAALYNHTLTFTGEAGQFTDQDDRVLTGFSALAVATAPVRVTFVTLADTYGNRAGLTRIQGGESARGLIPLTRSVNEATVADMSATTPGLTINLPNSVHDDLIIRCTTFDPDGCVPEAKDEFPGVDYCPSLYHLLRDEPSPGIDITHDIIRALLPYRGIHMEVEPRILDGDVDIERL</sequence>
<evidence type="ECO:0000313" key="1">
    <source>
        <dbReference type="EMBL" id="TRX50796.1"/>
    </source>
</evidence>
<proteinExistence type="predicted"/>
<dbReference type="Proteomes" id="UP000316859">
    <property type="component" value="Unassembled WGS sequence"/>
</dbReference>
<evidence type="ECO:0000313" key="2">
    <source>
        <dbReference type="Proteomes" id="UP000316859"/>
    </source>
</evidence>
<comment type="caution">
    <text evidence="1">The sequence shown here is derived from an EMBL/GenBank/DDBJ whole genome shotgun (WGS) entry which is preliminary data.</text>
</comment>
<dbReference type="EMBL" id="VKDI01000002">
    <property type="protein sequence ID" value="TRX50796.1"/>
    <property type="molecule type" value="Genomic_DNA"/>
</dbReference>
<keyword evidence="2" id="KW-1185">Reference proteome</keyword>
<organism evidence="1 2">
    <name type="scientific">Corynebacterium guaraldiae</name>
    <dbReference type="NCBI Taxonomy" id="3051103"/>
    <lineage>
        <taxon>Bacteria</taxon>
        <taxon>Bacillati</taxon>
        <taxon>Actinomycetota</taxon>
        <taxon>Actinomycetes</taxon>
        <taxon>Mycobacteriales</taxon>
        <taxon>Corynebacteriaceae</taxon>
        <taxon>Corynebacterium</taxon>
    </lineage>
</organism>
<accession>A0ABY3CWL2</accession>
<gene>
    <name evidence="1" type="ORF">FNY88_01325</name>
</gene>
<dbReference type="RefSeq" id="WP_070561354.1">
    <property type="nucleotide sequence ID" value="NZ_VKDI01000002.1"/>
</dbReference>
<protein>
    <submittedName>
        <fullName evidence="1">Uncharacterized protein</fullName>
    </submittedName>
</protein>
<name>A0ABY3CWL2_9CORY</name>